<dbReference type="OrthoDB" id="2143914at2759"/>
<dbReference type="CDD" id="cd00167">
    <property type="entry name" value="SANT"/>
    <property type="match status" value="2"/>
</dbReference>
<gene>
    <name evidence="9" type="ORF">SELMODRAFT_80553</name>
</gene>
<dbReference type="EMBL" id="GL377568">
    <property type="protein sequence ID" value="EFJ35755.1"/>
    <property type="molecule type" value="Genomic_DNA"/>
</dbReference>
<evidence type="ECO:0000256" key="4">
    <source>
        <dbReference type="ARBA" id="ARBA00023125"/>
    </source>
</evidence>
<protein>
    <recommendedName>
        <fullName evidence="11">R2R3-MYB transcription factor</fullName>
    </recommendedName>
</protein>
<dbReference type="InParanoid" id="D8QX55"/>
<dbReference type="SUPFAM" id="SSF46689">
    <property type="entry name" value="Homeodomain-like"/>
    <property type="match status" value="1"/>
</dbReference>
<sequence length="138" mass="16302">MNDESENSVDRDADCSQSKLCHRGHWRPAEDEKLKELVRIHGPQNWNVIAEKLEGRSGKSCRLRWFNQLDPRINRKPFSEEEEERLLAAHQLHGNKWAMIARIFPGRTDNAVKNHWHVVMARKLRERSRMQGRKKSQA</sequence>
<reference evidence="9 10" key="1">
    <citation type="journal article" date="2011" name="Science">
        <title>The Selaginella genome identifies genetic changes associated with the evolution of vascular plants.</title>
        <authorList>
            <person name="Banks J.A."/>
            <person name="Nishiyama T."/>
            <person name="Hasebe M."/>
            <person name="Bowman J.L."/>
            <person name="Gribskov M."/>
            <person name="dePamphilis C."/>
            <person name="Albert V.A."/>
            <person name="Aono N."/>
            <person name="Aoyama T."/>
            <person name="Ambrose B.A."/>
            <person name="Ashton N.W."/>
            <person name="Axtell M.J."/>
            <person name="Barker E."/>
            <person name="Barker M.S."/>
            <person name="Bennetzen J.L."/>
            <person name="Bonawitz N.D."/>
            <person name="Chapple C."/>
            <person name="Cheng C."/>
            <person name="Correa L.G."/>
            <person name="Dacre M."/>
            <person name="DeBarry J."/>
            <person name="Dreyer I."/>
            <person name="Elias M."/>
            <person name="Engstrom E.M."/>
            <person name="Estelle M."/>
            <person name="Feng L."/>
            <person name="Finet C."/>
            <person name="Floyd S.K."/>
            <person name="Frommer W.B."/>
            <person name="Fujita T."/>
            <person name="Gramzow L."/>
            <person name="Gutensohn M."/>
            <person name="Harholt J."/>
            <person name="Hattori M."/>
            <person name="Heyl A."/>
            <person name="Hirai T."/>
            <person name="Hiwatashi Y."/>
            <person name="Ishikawa M."/>
            <person name="Iwata M."/>
            <person name="Karol K.G."/>
            <person name="Koehler B."/>
            <person name="Kolukisaoglu U."/>
            <person name="Kubo M."/>
            <person name="Kurata T."/>
            <person name="Lalonde S."/>
            <person name="Li K."/>
            <person name="Li Y."/>
            <person name="Litt A."/>
            <person name="Lyons E."/>
            <person name="Manning G."/>
            <person name="Maruyama T."/>
            <person name="Michael T.P."/>
            <person name="Mikami K."/>
            <person name="Miyazaki S."/>
            <person name="Morinaga S."/>
            <person name="Murata T."/>
            <person name="Mueller-Roeber B."/>
            <person name="Nelson D.R."/>
            <person name="Obara M."/>
            <person name="Oguri Y."/>
            <person name="Olmstead R.G."/>
            <person name="Onodera N."/>
            <person name="Petersen B.L."/>
            <person name="Pils B."/>
            <person name="Prigge M."/>
            <person name="Rensing S.A."/>
            <person name="Riano-Pachon D.M."/>
            <person name="Roberts A.W."/>
            <person name="Sato Y."/>
            <person name="Scheller H.V."/>
            <person name="Schulz B."/>
            <person name="Schulz C."/>
            <person name="Shakirov E.V."/>
            <person name="Shibagaki N."/>
            <person name="Shinohara N."/>
            <person name="Shippen D.E."/>
            <person name="Soerensen I."/>
            <person name="Sotooka R."/>
            <person name="Sugimoto N."/>
            <person name="Sugita M."/>
            <person name="Sumikawa N."/>
            <person name="Tanurdzic M."/>
            <person name="Theissen G."/>
            <person name="Ulvskov P."/>
            <person name="Wakazuki S."/>
            <person name="Weng J.K."/>
            <person name="Willats W.W."/>
            <person name="Wipf D."/>
            <person name="Wolf P.G."/>
            <person name="Yang L."/>
            <person name="Zimmer A.D."/>
            <person name="Zhu Q."/>
            <person name="Mitros T."/>
            <person name="Hellsten U."/>
            <person name="Loque D."/>
            <person name="Otillar R."/>
            <person name="Salamov A."/>
            <person name="Schmutz J."/>
            <person name="Shapiro H."/>
            <person name="Lindquist E."/>
            <person name="Lucas S."/>
            <person name="Rokhsar D."/>
            <person name="Grigoriev I.V."/>
        </authorList>
    </citation>
    <scope>NUCLEOTIDE SEQUENCE [LARGE SCALE GENOMIC DNA]</scope>
</reference>
<dbReference type="PANTHER" id="PTHR45614">
    <property type="entry name" value="MYB PROTEIN-RELATED"/>
    <property type="match status" value="1"/>
</dbReference>
<dbReference type="PROSITE" id="PS50090">
    <property type="entry name" value="MYB_LIKE"/>
    <property type="match status" value="2"/>
</dbReference>
<comment type="subcellular location">
    <subcellularLocation>
        <location evidence="1">Nucleus</location>
    </subcellularLocation>
</comment>
<dbReference type="HOGENOM" id="CLU_028567_26_2_1"/>
<dbReference type="PROSITE" id="PS51294">
    <property type="entry name" value="HTH_MYB"/>
    <property type="match status" value="2"/>
</dbReference>
<proteinExistence type="predicted"/>
<keyword evidence="4" id="KW-0238">DNA-binding</keyword>
<evidence type="ECO:0000256" key="6">
    <source>
        <dbReference type="ARBA" id="ARBA00023242"/>
    </source>
</evidence>
<keyword evidence="10" id="KW-1185">Reference proteome</keyword>
<evidence type="ECO:0000313" key="9">
    <source>
        <dbReference type="EMBL" id="EFJ35755.1"/>
    </source>
</evidence>
<evidence type="ECO:0000256" key="2">
    <source>
        <dbReference type="ARBA" id="ARBA00022737"/>
    </source>
</evidence>
<dbReference type="GO" id="GO:0005634">
    <property type="term" value="C:nucleus"/>
    <property type="evidence" value="ECO:0000318"/>
    <property type="project" value="GO_Central"/>
</dbReference>
<keyword evidence="2" id="KW-0677">Repeat</keyword>
<evidence type="ECO:0000256" key="1">
    <source>
        <dbReference type="ARBA" id="ARBA00004123"/>
    </source>
</evidence>
<keyword evidence="5" id="KW-0804">Transcription</keyword>
<dbReference type="AlphaFoldDB" id="D8QX55"/>
<accession>D8QX55</accession>
<keyword evidence="3" id="KW-0805">Transcription regulation</keyword>
<dbReference type="SMART" id="SM00717">
    <property type="entry name" value="SANT"/>
    <property type="match status" value="2"/>
</dbReference>
<feature type="domain" description="HTH myb-type" evidence="8">
    <location>
        <begin position="18"/>
        <end position="69"/>
    </location>
</feature>
<organism evidence="10">
    <name type="scientific">Selaginella moellendorffii</name>
    <name type="common">Spikemoss</name>
    <dbReference type="NCBI Taxonomy" id="88036"/>
    <lineage>
        <taxon>Eukaryota</taxon>
        <taxon>Viridiplantae</taxon>
        <taxon>Streptophyta</taxon>
        <taxon>Embryophyta</taxon>
        <taxon>Tracheophyta</taxon>
        <taxon>Lycopodiopsida</taxon>
        <taxon>Selaginellales</taxon>
        <taxon>Selaginellaceae</taxon>
        <taxon>Selaginella</taxon>
    </lineage>
</organism>
<feature type="non-terminal residue" evidence="9">
    <location>
        <position position="138"/>
    </location>
</feature>
<dbReference type="SMR" id="D8QX55"/>
<evidence type="ECO:0008006" key="11">
    <source>
        <dbReference type="Google" id="ProtNLM"/>
    </source>
</evidence>
<evidence type="ECO:0000256" key="3">
    <source>
        <dbReference type="ARBA" id="ARBA00023015"/>
    </source>
</evidence>
<evidence type="ECO:0000313" key="10">
    <source>
        <dbReference type="Proteomes" id="UP000001514"/>
    </source>
</evidence>
<dbReference type="GO" id="GO:0006355">
    <property type="term" value="P:regulation of DNA-templated transcription"/>
    <property type="evidence" value="ECO:0000318"/>
    <property type="project" value="GO_Central"/>
</dbReference>
<dbReference type="InterPro" id="IPR017930">
    <property type="entry name" value="Myb_dom"/>
</dbReference>
<dbReference type="Gramene" id="EFJ35755">
    <property type="protein sequence ID" value="EFJ35755"/>
    <property type="gene ID" value="SELMODRAFT_80553"/>
</dbReference>
<dbReference type="Proteomes" id="UP000001514">
    <property type="component" value="Unassembled WGS sequence"/>
</dbReference>
<feature type="domain" description="HTH myb-type" evidence="8">
    <location>
        <begin position="70"/>
        <end position="124"/>
    </location>
</feature>
<dbReference type="GO" id="GO:0000981">
    <property type="term" value="F:DNA-binding transcription factor activity, RNA polymerase II-specific"/>
    <property type="evidence" value="ECO:0000318"/>
    <property type="project" value="GO_Central"/>
</dbReference>
<dbReference type="STRING" id="88036.D8QX55"/>
<dbReference type="Gene3D" id="1.10.10.60">
    <property type="entry name" value="Homeodomain-like"/>
    <property type="match status" value="2"/>
</dbReference>
<dbReference type="InterPro" id="IPR050560">
    <property type="entry name" value="MYB_TF"/>
</dbReference>
<feature type="domain" description="Myb-like" evidence="7">
    <location>
        <begin position="70"/>
        <end position="120"/>
    </location>
</feature>
<dbReference type="GO" id="GO:0000978">
    <property type="term" value="F:RNA polymerase II cis-regulatory region sequence-specific DNA binding"/>
    <property type="evidence" value="ECO:0000318"/>
    <property type="project" value="GO_Central"/>
</dbReference>
<dbReference type="FunFam" id="1.10.10.60:FF:000060">
    <property type="entry name" value="MYB transcription factor"/>
    <property type="match status" value="1"/>
</dbReference>
<evidence type="ECO:0000256" key="5">
    <source>
        <dbReference type="ARBA" id="ARBA00023163"/>
    </source>
</evidence>
<dbReference type="InterPro" id="IPR001005">
    <property type="entry name" value="SANT/Myb"/>
</dbReference>
<dbReference type="Pfam" id="PF00249">
    <property type="entry name" value="Myb_DNA-binding"/>
    <property type="match status" value="2"/>
</dbReference>
<dbReference type="KEGG" id="smo:SELMODRAFT_80553"/>
<dbReference type="PANTHER" id="PTHR45614:SF150">
    <property type="entry name" value="MYB-LIKE DNA-BINDING DOMAIN CONTAINING PROTEIN, EXPRESSED"/>
    <property type="match status" value="1"/>
</dbReference>
<evidence type="ECO:0000259" key="8">
    <source>
        <dbReference type="PROSITE" id="PS51294"/>
    </source>
</evidence>
<dbReference type="InterPro" id="IPR009057">
    <property type="entry name" value="Homeodomain-like_sf"/>
</dbReference>
<feature type="domain" description="Myb-like" evidence="7">
    <location>
        <begin position="23"/>
        <end position="69"/>
    </location>
</feature>
<keyword evidence="6" id="KW-0539">Nucleus</keyword>
<evidence type="ECO:0000259" key="7">
    <source>
        <dbReference type="PROSITE" id="PS50090"/>
    </source>
</evidence>
<name>D8QX55_SELML</name>